<name>A0A8J7M5F1_9RHOB</name>
<dbReference type="GO" id="GO:0003677">
    <property type="term" value="F:DNA binding"/>
    <property type="evidence" value="ECO:0007669"/>
    <property type="project" value="UniProtKB-KW"/>
</dbReference>
<dbReference type="Gene3D" id="1.10.1740.10">
    <property type="match status" value="1"/>
</dbReference>
<comment type="similarity">
    <text evidence="1 6">Belongs to the sigma-70 factor family. ECF subfamily.</text>
</comment>
<evidence type="ECO:0000259" key="8">
    <source>
        <dbReference type="Pfam" id="PF04542"/>
    </source>
</evidence>
<comment type="caution">
    <text evidence="10">The sequence shown here is derived from an EMBL/GenBank/DDBJ whole genome shotgun (WGS) entry which is preliminary data.</text>
</comment>
<keyword evidence="3 6" id="KW-0731">Sigma factor</keyword>
<dbReference type="SUPFAM" id="SSF88946">
    <property type="entry name" value="Sigma2 domain of RNA polymerase sigma factors"/>
    <property type="match status" value="1"/>
</dbReference>
<sequence length="197" mass="21437">MSDPFRDELVAALKPLRGFARTFHRDPDRADDLVQETMVKAWSNRDKFRPGTNMRAWLFTILRNSYYSELRKSRNEVEDADGSLTERLTDLPAHDGRLAMRDFRAALATLGDDQREALILVGASGFSYEEAAEICGVAPGTIKSRVSRARARLAELLGETDGDRASDGADPTAQDDDVAGGGSSAGVGRPRPAAQPA</sequence>
<dbReference type="Gene3D" id="1.10.10.10">
    <property type="entry name" value="Winged helix-like DNA-binding domain superfamily/Winged helix DNA-binding domain"/>
    <property type="match status" value="1"/>
</dbReference>
<evidence type="ECO:0000256" key="6">
    <source>
        <dbReference type="RuleBase" id="RU000716"/>
    </source>
</evidence>
<keyword evidence="5 6" id="KW-0804">Transcription</keyword>
<protein>
    <recommendedName>
        <fullName evidence="6">RNA polymerase sigma factor</fullName>
    </recommendedName>
</protein>
<gene>
    <name evidence="10" type="ORF">H0I76_06235</name>
</gene>
<evidence type="ECO:0000256" key="2">
    <source>
        <dbReference type="ARBA" id="ARBA00023015"/>
    </source>
</evidence>
<keyword evidence="11" id="KW-1185">Reference proteome</keyword>
<keyword evidence="4 6" id="KW-0238">DNA-binding</keyword>
<feature type="compositionally biased region" description="Low complexity" evidence="7">
    <location>
        <begin position="186"/>
        <end position="197"/>
    </location>
</feature>
<dbReference type="InterPro" id="IPR013324">
    <property type="entry name" value="RNA_pol_sigma_r3/r4-like"/>
</dbReference>
<dbReference type="Pfam" id="PF08281">
    <property type="entry name" value="Sigma70_r4_2"/>
    <property type="match status" value="1"/>
</dbReference>
<evidence type="ECO:0000313" key="11">
    <source>
        <dbReference type="Proteomes" id="UP000655420"/>
    </source>
</evidence>
<dbReference type="CDD" id="cd06171">
    <property type="entry name" value="Sigma70_r4"/>
    <property type="match status" value="1"/>
</dbReference>
<keyword evidence="2 6" id="KW-0805">Transcription regulation</keyword>
<dbReference type="Proteomes" id="UP000655420">
    <property type="component" value="Unassembled WGS sequence"/>
</dbReference>
<evidence type="ECO:0000259" key="9">
    <source>
        <dbReference type="Pfam" id="PF08281"/>
    </source>
</evidence>
<dbReference type="GO" id="GO:0006352">
    <property type="term" value="P:DNA-templated transcription initiation"/>
    <property type="evidence" value="ECO:0007669"/>
    <property type="project" value="InterPro"/>
</dbReference>
<dbReference type="InterPro" id="IPR007627">
    <property type="entry name" value="RNA_pol_sigma70_r2"/>
</dbReference>
<dbReference type="InterPro" id="IPR000838">
    <property type="entry name" value="RNA_pol_sigma70_ECF_CS"/>
</dbReference>
<dbReference type="InterPro" id="IPR013249">
    <property type="entry name" value="RNA_pol_sigma70_r4_t2"/>
</dbReference>
<dbReference type="Pfam" id="PF04542">
    <property type="entry name" value="Sigma70_r2"/>
    <property type="match status" value="1"/>
</dbReference>
<dbReference type="PROSITE" id="PS01063">
    <property type="entry name" value="SIGMA70_ECF"/>
    <property type="match status" value="1"/>
</dbReference>
<evidence type="ECO:0000256" key="7">
    <source>
        <dbReference type="SAM" id="MobiDB-lite"/>
    </source>
</evidence>
<dbReference type="InterPro" id="IPR036388">
    <property type="entry name" value="WH-like_DNA-bd_sf"/>
</dbReference>
<organism evidence="10 11">
    <name type="scientific">Thermohalobaculum xanthum</name>
    <dbReference type="NCBI Taxonomy" id="2753746"/>
    <lineage>
        <taxon>Bacteria</taxon>
        <taxon>Pseudomonadati</taxon>
        <taxon>Pseudomonadota</taxon>
        <taxon>Alphaproteobacteria</taxon>
        <taxon>Rhodobacterales</taxon>
        <taxon>Paracoccaceae</taxon>
        <taxon>Thermohalobaculum</taxon>
    </lineage>
</organism>
<dbReference type="PANTHER" id="PTHR43133:SF25">
    <property type="entry name" value="RNA POLYMERASE SIGMA FACTOR RFAY-RELATED"/>
    <property type="match status" value="1"/>
</dbReference>
<dbReference type="GO" id="GO:0016987">
    <property type="term" value="F:sigma factor activity"/>
    <property type="evidence" value="ECO:0007669"/>
    <property type="project" value="UniProtKB-KW"/>
</dbReference>
<dbReference type="PANTHER" id="PTHR43133">
    <property type="entry name" value="RNA POLYMERASE ECF-TYPE SIGMA FACTO"/>
    <property type="match status" value="1"/>
</dbReference>
<feature type="region of interest" description="Disordered" evidence="7">
    <location>
        <begin position="158"/>
        <end position="197"/>
    </location>
</feature>
<dbReference type="InterPro" id="IPR039425">
    <property type="entry name" value="RNA_pol_sigma-70-like"/>
</dbReference>
<dbReference type="SUPFAM" id="SSF88659">
    <property type="entry name" value="Sigma3 and sigma4 domains of RNA polymerase sigma factors"/>
    <property type="match status" value="1"/>
</dbReference>
<feature type="domain" description="RNA polymerase sigma-70 region 2" evidence="8">
    <location>
        <begin position="13"/>
        <end position="74"/>
    </location>
</feature>
<evidence type="ECO:0000256" key="4">
    <source>
        <dbReference type="ARBA" id="ARBA00023125"/>
    </source>
</evidence>
<evidence type="ECO:0000313" key="10">
    <source>
        <dbReference type="EMBL" id="MBK0398779.1"/>
    </source>
</evidence>
<dbReference type="AlphaFoldDB" id="A0A8J7M5F1"/>
<dbReference type="RefSeq" id="WP_200608385.1">
    <property type="nucleotide sequence ID" value="NZ_JAEHHL010000002.1"/>
</dbReference>
<dbReference type="NCBIfam" id="TIGR02937">
    <property type="entry name" value="sigma70-ECF"/>
    <property type="match status" value="1"/>
</dbReference>
<dbReference type="InterPro" id="IPR013325">
    <property type="entry name" value="RNA_pol_sigma_r2"/>
</dbReference>
<evidence type="ECO:0000256" key="5">
    <source>
        <dbReference type="ARBA" id="ARBA00023163"/>
    </source>
</evidence>
<evidence type="ECO:0000256" key="1">
    <source>
        <dbReference type="ARBA" id="ARBA00010641"/>
    </source>
</evidence>
<dbReference type="NCBIfam" id="NF009199">
    <property type="entry name" value="PRK12547.1"/>
    <property type="match status" value="1"/>
</dbReference>
<evidence type="ECO:0000256" key="3">
    <source>
        <dbReference type="ARBA" id="ARBA00023082"/>
    </source>
</evidence>
<reference evidence="10" key="1">
    <citation type="submission" date="2020-12" db="EMBL/GenBank/DDBJ databases">
        <title>Bacterial taxonomy.</title>
        <authorList>
            <person name="Pan X."/>
        </authorList>
    </citation>
    <scope>NUCLEOTIDE SEQUENCE</scope>
    <source>
        <strain evidence="10">M0105</strain>
    </source>
</reference>
<proteinExistence type="inferred from homology"/>
<dbReference type="InterPro" id="IPR014284">
    <property type="entry name" value="RNA_pol_sigma-70_dom"/>
</dbReference>
<dbReference type="EMBL" id="JAEHHL010000002">
    <property type="protein sequence ID" value="MBK0398779.1"/>
    <property type="molecule type" value="Genomic_DNA"/>
</dbReference>
<accession>A0A8J7M5F1</accession>
<feature type="domain" description="RNA polymerase sigma factor 70 region 4 type 2" evidence="9">
    <location>
        <begin position="102"/>
        <end position="153"/>
    </location>
</feature>